<dbReference type="GeneTree" id="ENSGT00940000159803"/>
<dbReference type="Ensembl" id="ENSSDUT00000019781.1">
    <property type="protein sequence ID" value="ENSSDUP00000019434.1"/>
    <property type="gene ID" value="ENSSDUG00000014155.1"/>
</dbReference>
<feature type="region of interest" description="Disordered" evidence="2">
    <location>
        <begin position="263"/>
        <end position="298"/>
    </location>
</feature>
<sequence>MSAGDVVCTGWLIKSPPEKKLKRFAWRKRWFVLRRGRMSGNPDVLEYYQSKNSKKPIRTIDLRECEVEMLNGQLRIKRDFHGKHLFVVKTSSRIFYLVAKTEEEMNSWISSISQICQFGSLEDAGKYTEHIPVYTYLYVPVYTCPIENQSVTVDSLHWSRRSWCHLSPHRKHDSFSNSEISLEQKSSDDAVKDIVPSPLYTDSSPSLSHASPSPSLFPHGKLTNPPFSAPCTSMALPSSSSSPLRHSATSVFQFDKPYSSASFEATNDRQTPPPLPPKPNHLSEQLSDEGAHKQRAMSVRHFSSHAALFPRRTSLSSLDHFRMGESTETHPHSSEAKPSNTVKHDPGSYVPMASPSASVSTFECDGYIPMSPRTFSFLNPHCNVEPSTSLSSLMCQSGDLAPPPVHRHLKPRLRRARPPPLDLRGLSTITECPTHLPLTCRSFVPSLMNDPEGCFKPFLSDEHKVDYVQVDEKKTQALQNTKMEWTDVRQSKA</sequence>
<feature type="compositionally biased region" description="Polar residues" evidence="2">
    <location>
        <begin position="175"/>
        <end position="184"/>
    </location>
</feature>
<dbReference type="GO" id="GO:0035591">
    <property type="term" value="F:signaling adaptor activity"/>
    <property type="evidence" value="ECO:0007669"/>
    <property type="project" value="TreeGrafter"/>
</dbReference>
<dbReference type="SUPFAM" id="SSF50729">
    <property type="entry name" value="PH domain-like"/>
    <property type="match status" value="1"/>
</dbReference>
<dbReference type="PANTHER" id="PTHR45960:SF3">
    <property type="entry name" value="GRB2-ASSOCIATED-BINDING PROTEIN 3"/>
    <property type="match status" value="1"/>
</dbReference>
<keyword evidence="5" id="KW-1185">Reference proteome</keyword>
<dbReference type="GO" id="GO:0005737">
    <property type="term" value="C:cytoplasm"/>
    <property type="evidence" value="ECO:0007669"/>
    <property type="project" value="TreeGrafter"/>
</dbReference>
<dbReference type="PANTHER" id="PTHR45960">
    <property type="entry name" value="GRB2-ASSOCIATED-BINDING PROTEIN"/>
    <property type="match status" value="1"/>
</dbReference>
<accession>A0A3B4ULL8</accession>
<reference evidence="4" key="2">
    <citation type="submission" date="2025-09" db="UniProtKB">
        <authorList>
            <consortium name="Ensembl"/>
        </authorList>
    </citation>
    <scope>IDENTIFICATION</scope>
</reference>
<comment type="similarity">
    <text evidence="1">Belongs to the GAB family.</text>
</comment>
<feature type="domain" description="PH" evidence="3">
    <location>
        <begin position="5"/>
        <end position="117"/>
    </location>
</feature>
<feature type="region of interest" description="Disordered" evidence="2">
    <location>
        <begin position="324"/>
        <end position="346"/>
    </location>
</feature>
<dbReference type="GO" id="GO:0007165">
    <property type="term" value="P:signal transduction"/>
    <property type="evidence" value="ECO:0007669"/>
    <property type="project" value="TreeGrafter"/>
</dbReference>
<reference evidence="4" key="1">
    <citation type="submission" date="2025-08" db="UniProtKB">
        <authorList>
            <consortium name="Ensembl"/>
        </authorList>
    </citation>
    <scope>IDENTIFICATION</scope>
</reference>
<organism evidence="4 5">
    <name type="scientific">Seriola dumerili</name>
    <name type="common">Greater amberjack</name>
    <name type="synonym">Caranx dumerili</name>
    <dbReference type="NCBI Taxonomy" id="41447"/>
    <lineage>
        <taxon>Eukaryota</taxon>
        <taxon>Metazoa</taxon>
        <taxon>Chordata</taxon>
        <taxon>Craniata</taxon>
        <taxon>Vertebrata</taxon>
        <taxon>Euteleostomi</taxon>
        <taxon>Actinopterygii</taxon>
        <taxon>Neopterygii</taxon>
        <taxon>Teleostei</taxon>
        <taxon>Neoteleostei</taxon>
        <taxon>Acanthomorphata</taxon>
        <taxon>Carangaria</taxon>
        <taxon>Carangiformes</taxon>
        <taxon>Carangidae</taxon>
        <taxon>Seriola</taxon>
    </lineage>
</organism>
<dbReference type="Proteomes" id="UP000261420">
    <property type="component" value="Unplaced"/>
</dbReference>
<dbReference type="AlphaFoldDB" id="A0A3B4ULL8"/>
<evidence type="ECO:0000313" key="4">
    <source>
        <dbReference type="Ensembl" id="ENSSDUP00000019434.1"/>
    </source>
</evidence>
<dbReference type="InterPro" id="IPR011993">
    <property type="entry name" value="PH-like_dom_sf"/>
</dbReference>
<dbReference type="InterPro" id="IPR001849">
    <property type="entry name" value="PH_domain"/>
</dbReference>
<protein>
    <submittedName>
        <fullName evidence="4">GRB2 associated binding protein 3</fullName>
    </submittedName>
</protein>
<dbReference type="InterPro" id="IPR046355">
    <property type="entry name" value="Gab1-4-like"/>
</dbReference>
<feature type="compositionally biased region" description="Low complexity" evidence="2">
    <location>
        <begin position="203"/>
        <end position="219"/>
    </location>
</feature>
<feature type="region of interest" description="Disordered" evidence="2">
    <location>
        <begin position="168"/>
        <end position="221"/>
    </location>
</feature>
<proteinExistence type="inferred from homology"/>
<dbReference type="Pfam" id="PF00169">
    <property type="entry name" value="PH"/>
    <property type="match status" value="1"/>
</dbReference>
<dbReference type="PROSITE" id="PS50003">
    <property type="entry name" value="PH_DOMAIN"/>
    <property type="match status" value="1"/>
</dbReference>
<evidence type="ECO:0000256" key="1">
    <source>
        <dbReference type="ARBA" id="ARBA00029462"/>
    </source>
</evidence>
<dbReference type="SMART" id="SM00233">
    <property type="entry name" value="PH"/>
    <property type="match status" value="1"/>
</dbReference>
<evidence type="ECO:0000259" key="3">
    <source>
        <dbReference type="PROSITE" id="PS50003"/>
    </source>
</evidence>
<feature type="compositionally biased region" description="Basic and acidic residues" evidence="2">
    <location>
        <begin position="324"/>
        <end position="335"/>
    </location>
</feature>
<dbReference type="Gene3D" id="2.30.29.30">
    <property type="entry name" value="Pleckstrin-homology domain (PH domain)/Phosphotyrosine-binding domain (PTB)"/>
    <property type="match status" value="1"/>
</dbReference>
<name>A0A3B4ULL8_SERDU</name>
<evidence type="ECO:0000313" key="5">
    <source>
        <dbReference type="Proteomes" id="UP000261420"/>
    </source>
</evidence>
<evidence type="ECO:0000256" key="2">
    <source>
        <dbReference type="SAM" id="MobiDB-lite"/>
    </source>
</evidence>